<dbReference type="GO" id="GO:0008800">
    <property type="term" value="F:beta-lactamase activity"/>
    <property type="evidence" value="ECO:0007669"/>
    <property type="project" value="UniProtKB-EC"/>
</dbReference>
<dbReference type="GO" id="GO:0008658">
    <property type="term" value="F:penicillin binding"/>
    <property type="evidence" value="ECO:0007669"/>
    <property type="project" value="InterPro"/>
</dbReference>
<dbReference type="InterPro" id="IPR050515">
    <property type="entry name" value="Beta-lactam/transpept"/>
</dbReference>
<dbReference type="InterPro" id="IPR001460">
    <property type="entry name" value="PCN-bd_Tpept"/>
</dbReference>
<dbReference type="PANTHER" id="PTHR30627:SF6">
    <property type="entry name" value="BETA-LACTAMASE YBXI-RELATED"/>
    <property type="match status" value="1"/>
</dbReference>
<feature type="domain" description="Penicillin-binding protein transpeptidase" evidence="7">
    <location>
        <begin position="43"/>
        <end position="261"/>
    </location>
</feature>
<dbReference type="Gene3D" id="3.40.710.10">
    <property type="entry name" value="DD-peptidase/beta-lactamase superfamily"/>
    <property type="match status" value="1"/>
</dbReference>
<evidence type="ECO:0000256" key="2">
    <source>
        <dbReference type="ARBA" id="ARBA00007898"/>
    </source>
</evidence>
<comment type="catalytic activity">
    <reaction evidence="1">
        <text>a beta-lactam + H2O = a substituted beta-amino acid</text>
        <dbReference type="Rhea" id="RHEA:20401"/>
        <dbReference type="ChEBI" id="CHEBI:15377"/>
        <dbReference type="ChEBI" id="CHEBI:35627"/>
        <dbReference type="ChEBI" id="CHEBI:140347"/>
        <dbReference type="EC" id="3.5.2.6"/>
    </reaction>
</comment>
<dbReference type="Proteomes" id="UP000184518">
    <property type="component" value="Unassembled WGS sequence"/>
</dbReference>
<keyword evidence="6" id="KW-0046">Antibiotic resistance</keyword>
<evidence type="ECO:0000256" key="3">
    <source>
        <dbReference type="ARBA" id="ARBA00012865"/>
    </source>
</evidence>
<sequence>MKFVKITFFVGILFLLAMSYTSLPSTIVRNDFKKYYDKYGVDGSFVMYDQKNDRYTIYNQDQRYKPFTPTSTFKICNSLVSLETGVVKDENVIFKWDGQERAMKAWNQATDMRNAFRNSTVWYYQELARRIGEDRMKKWLTKANYGNADITGPIDAFWLSGNLRITPDQQINFLRRLHDNKLPFSQRSMDIVKDIMIVNDTLGTVTRAKPGAGKQGKQYVGWYVGYVTIKDNVYYFSNCIQSMEKREDFGKARFEILNDILADLKVY</sequence>
<evidence type="ECO:0000256" key="5">
    <source>
        <dbReference type="ARBA" id="ARBA00022801"/>
    </source>
</evidence>
<evidence type="ECO:0000313" key="9">
    <source>
        <dbReference type="Proteomes" id="UP000184518"/>
    </source>
</evidence>
<dbReference type="GO" id="GO:0071555">
    <property type="term" value="P:cell wall organization"/>
    <property type="evidence" value="ECO:0007669"/>
    <property type="project" value="TreeGrafter"/>
</dbReference>
<accession>A0A1M5C4K8</accession>
<dbReference type="GO" id="GO:0046677">
    <property type="term" value="P:response to antibiotic"/>
    <property type="evidence" value="ECO:0007669"/>
    <property type="project" value="UniProtKB-KW"/>
</dbReference>
<dbReference type="EMBL" id="FQUT01000004">
    <property type="protein sequence ID" value="SHF49566.1"/>
    <property type="molecule type" value="Genomic_DNA"/>
</dbReference>
<keyword evidence="5" id="KW-0378">Hydrolase</keyword>
<dbReference type="RefSeq" id="WP_083531656.1">
    <property type="nucleotide sequence ID" value="NZ_FQUT01000004.1"/>
</dbReference>
<dbReference type="NCBIfam" id="NF012161">
    <property type="entry name" value="bla_class_D_main"/>
    <property type="match status" value="1"/>
</dbReference>
<dbReference type="InterPro" id="IPR012338">
    <property type="entry name" value="Beta-lactam/transpept-like"/>
</dbReference>
<dbReference type="PANTHER" id="PTHR30627">
    <property type="entry name" value="PEPTIDOGLYCAN D,D-TRANSPEPTIDASE"/>
    <property type="match status" value="1"/>
</dbReference>
<dbReference type="Pfam" id="PF00905">
    <property type="entry name" value="Transpeptidase"/>
    <property type="match status" value="1"/>
</dbReference>
<dbReference type="AlphaFoldDB" id="A0A1M5C4K8"/>
<protein>
    <recommendedName>
        <fullName evidence="3">beta-lactamase</fullName>
        <ecNumber evidence="3">3.5.2.6</ecNumber>
    </recommendedName>
</protein>
<organism evidence="8 9">
    <name type="scientific">Chryseobacterium arachidis</name>
    <dbReference type="NCBI Taxonomy" id="1416778"/>
    <lineage>
        <taxon>Bacteria</taxon>
        <taxon>Pseudomonadati</taxon>
        <taxon>Bacteroidota</taxon>
        <taxon>Flavobacteriia</taxon>
        <taxon>Flavobacteriales</taxon>
        <taxon>Weeksellaceae</taxon>
        <taxon>Chryseobacterium group</taxon>
        <taxon>Chryseobacterium</taxon>
    </lineage>
</organism>
<evidence type="ECO:0000256" key="4">
    <source>
        <dbReference type="ARBA" id="ARBA00022729"/>
    </source>
</evidence>
<name>A0A1M5C4K8_9FLAO</name>
<dbReference type="EC" id="3.5.2.6" evidence="3"/>
<comment type="similarity">
    <text evidence="2">Belongs to the class-D beta-lactamase family.</text>
</comment>
<evidence type="ECO:0000256" key="6">
    <source>
        <dbReference type="ARBA" id="ARBA00023251"/>
    </source>
</evidence>
<gene>
    <name evidence="8" type="ORF">SAMN05443633_104398</name>
</gene>
<reference evidence="9" key="1">
    <citation type="submission" date="2016-11" db="EMBL/GenBank/DDBJ databases">
        <authorList>
            <person name="Varghese N."/>
            <person name="Submissions S."/>
        </authorList>
    </citation>
    <scope>NUCLEOTIDE SEQUENCE [LARGE SCALE GENOMIC DNA]</scope>
    <source>
        <strain evidence="9">DSM 27619</strain>
    </source>
</reference>
<keyword evidence="9" id="KW-1185">Reference proteome</keyword>
<proteinExistence type="inferred from homology"/>
<dbReference type="SUPFAM" id="SSF56601">
    <property type="entry name" value="beta-lactamase/transpeptidase-like"/>
    <property type="match status" value="1"/>
</dbReference>
<dbReference type="OrthoDB" id="9762883at2"/>
<evidence type="ECO:0000313" key="8">
    <source>
        <dbReference type="EMBL" id="SHF49566.1"/>
    </source>
</evidence>
<evidence type="ECO:0000256" key="1">
    <source>
        <dbReference type="ARBA" id="ARBA00001526"/>
    </source>
</evidence>
<dbReference type="GO" id="GO:0005886">
    <property type="term" value="C:plasma membrane"/>
    <property type="evidence" value="ECO:0007669"/>
    <property type="project" value="TreeGrafter"/>
</dbReference>
<evidence type="ECO:0000259" key="7">
    <source>
        <dbReference type="Pfam" id="PF00905"/>
    </source>
</evidence>
<keyword evidence="4" id="KW-0732">Signal</keyword>